<dbReference type="InterPro" id="IPR037483">
    <property type="entry name" value="YjjU-like"/>
</dbReference>
<dbReference type="PANTHER" id="PTHR14226:SF25">
    <property type="entry name" value="PHOSPHOESTERASE"/>
    <property type="match status" value="1"/>
</dbReference>
<evidence type="ECO:0000256" key="3">
    <source>
        <dbReference type="ARBA" id="ARBA00023098"/>
    </source>
</evidence>
<protein>
    <submittedName>
        <fullName evidence="6">Patatin family protein</fullName>
    </submittedName>
</protein>
<comment type="caution">
    <text evidence="4">Lacks conserved residue(s) required for the propagation of feature annotation.</text>
</comment>
<feature type="domain" description="PNPLA" evidence="5">
    <location>
        <begin position="8"/>
        <end position="175"/>
    </location>
</feature>
<dbReference type="InterPro" id="IPR002641">
    <property type="entry name" value="PNPLA_dom"/>
</dbReference>
<evidence type="ECO:0000256" key="4">
    <source>
        <dbReference type="PROSITE-ProRule" id="PRU01161"/>
    </source>
</evidence>
<reference evidence="7" key="1">
    <citation type="journal article" date="2019" name="Int. J. Syst. Evol. Microbiol.">
        <title>The Global Catalogue of Microorganisms (GCM) 10K type strain sequencing project: providing services to taxonomists for standard genome sequencing and annotation.</title>
        <authorList>
            <consortium name="The Broad Institute Genomics Platform"/>
            <consortium name="The Broad Institute Genome Sequencing Center for Infectious Disease"/>
            <person name="Wu L."/>
            <person name="Ma J."/>
        </authorList>
    </citation>
    <scope>NUCLEOTIDE SEQUENCE [LARGE SCALE GENOMIC DNA]</scope>
    <source>
        <strain evidence="7">R28</strain>
    </source>
</reference>
<keyword evidence="7" id="KW-1185">Reference proteome</keyword>
<name>A0ABW4VUS4_9BACI</name>
<dbReference type="InterPro" id="IPR016035">
    <property type="entry name" value="Acyl_Trfase/lysoPLipase"/>
</dbReference>
<organism evidence="6 7">
    <name type="scientific">Ornithinibacillus salinisoli</name>
    <dbReference type="NCBI Taxonomy" id="1848459"/>
    <lineage>
        <taxon>Bacteria</taxon>
        <taxon>Bacillati</taxon>
        <taxon>Bacillota</taxon>
        <taxon>Bacilli</taxon>
        <taxon>Bacillales</taxon>
        <taxon>Bacillaceae</taxon>
        <taxon>Ornithinibacillus</taxon>
    </lineage>
</organism>
<dbReference type="InterPro" id="IPR045943">
    <property type="entry name" value="DUF6363"/>
</dbReference>
<feature type="active site" description="Proton acceptor" evidence="4">
    <location>
        <position position="162"/>
    </location>
</feature>
<gene>
    <name evidence="6" type="ORF">ACFSJF_03370</name>
</gene>
<evidence type="ECO:0000256" key="1">
    <source>
        <dbReference type="ARBA" id="ARBA00022801"/>
    </source>
</evidence>
<dbReference type="SUPFAM" id="SSF52151">
    <property type="entry name" value="FabD/lysophospholipase-like"/>
    <property type="match status" value="1"/>
</dbReference>
<sequence>MLKYNANLVLEGGGMRGAYTAGVLDFFHDKEINFQLVTSTSSSALIGSSYVASQRGRNYRILQEIGNNKQSISIRNLIQHKELFSMDFIFDKLSNESASLDFTAFSNSSTKFIIGTTDLDTGKPIYHSHYKSKSDLLTLIRASCSLPILAPSITYEGTEIMDGGISEAIPISPSIESGSQKHVIVLTRNEGYIKKPTRLTWLFKKVFKDYPNFVRLLQTRHQLYNKTTEILAGMEQRGEAFIIRPTKPLQASRVEKNSKKLHGLYIQGYKQAENSFGDLQRFLENSNQSYYFQENISS</sequence>
<evidence type="ECO:0000313" key="6">
    <source>
        <dbReference type="EMBL" id="MFD2043323.1"/>
    </source>
</evidence>
<accession>A0ABW4VUS4</accession>
<dbReference type="Pfam" id="PF19890">
    <property type="entry name" value="DUF6363"/>
    <property type="match status" value="1"/>
</dbReference>
<dbReference type="Gene3D" id="3.40.1090.10">
    <property type="entry name" value="Cytosolic phospholipase A2 catalytic domain"/>
    <property type="match status" value="1"/>
</dbReference>
<dbReference type="RefSeq" id="WP_377555050.1">
    <property type="nucleotide sequence ID" value="NZ_JBHUHQ010000006.1"/>
</dbReference>
<keyword evidence="1 4" id="KW-0378">Hydrolase</keyword>
<dbReference type="PANTHER" id="PTHR14226">
    <property type="entry name" value="NEUROPATHY TARGET ESTERASE/SWISS CHEESE D.MELANOGASTER"/>
    <property type="match status" value="1"/>
</dbReference>
<dbReference type="EMBL" id="JBHUHQ010000006">
    <property type="protein sequence ID" value="MFD2043323.1"/>
    <property type="molecule type" value="Genomic_DNA"/>
</dbReference>
<keyword evidence="2 4" id="KW-0442">Lipid degradation</keyword>
<evidence type="ECO:0000256" key="2">
    <source>
        <dbReference type="ARBA" id="ARBA00022963"/>
    </source>
</evidence>
<dbReference type="Proteomes" id="UP001597383">
    <property type="component" value="Unassembled WGS sequence"/>
</dbReference>
<proteinExistence type="predicted"/>
<dbReference type="CDD" id="cd07208">
    <property type="entry name" value="Pat_hypo_Ecoli_yjju_like"/>
    <property type="match status" value="1"/>
</dbReference>
<feature type="short sequence motif" description="DGA/G" evidence="4">
    <location>
        <begin position="162"/>
        <end position="164"/>
    </location>
</feature>
<feature type="short sequence motif" description="GXGXXG" evidence="4">
    <location>
        <begin position="12"/>
        <end position="17"/>
    </location>
</feature>
<keyword evidence="3 4" id="KW-0443">Lipid metabolism</keyword>
<dbReference type="InterPro" id="IPR050301">
    <property type="entry name" value="NTE"/>
</dbReference>
<feature type="active site" description="Nucleophile" evidence="4">
    <location>
        <position position="41"/>
    </location>
</feature>
<comment type="caution">
    <text evidence="6">The sequence shown here is derived from an EMBL/GenBank/DDBJ whole genome shotgun (WGS) entry which is preliminary data.</text>
</comment>
<dbReference type="Pfam" id="PF01734">
    <property type="entry name" value="Patatin"/>
    <property type="match status" value="1"/>
</dbReference>
<evidence type="ECO:0000313" key="7">
    <source>
        <dbReference type="Proteomes" id="UP001597383"/>
    </source>
</evidence>
<evidence type="ECO:0000259" key="5">
    <source>
        <dbReference type="PROSITE" id="PS51635"/>
    </source>
</evidence>
<dbReference type="PROSITE" id="PS51635">
    <property type="entry name" value="PNPLA"/>
    <property type="match status" value="1"/>
</dbReference>